<keyword evidence="3" id="KW-1185">Reference proteome</keyword>
<evidence type="ECO:0000259" key="1">
    <source>
        <dbReference type="PROSITE" id="PS50943"/>
    </source>
</evidence>
<dbReference type="SMART" id="SM00530">
    <property type="entry name" value="HTH_XRE"/>
    <property type="match status" value="1"/>
</dbReference>
<dbReference type="EMBL" id="JAPQTC020000003">
    <property type="protein sequence ID" value="MDT8504930.1"/>
    <property type="molecule type" value="Genomic_DNA"/>
</dbReference>
<proteinExistence type="predicted"/>
<comment type="caution">
    <text evidence="2">The sequence shown here is derived from an EMBL/GenBank/DDBJ whole genome shotgun (WGS) entry which is preliminary data.</text>
</comment>
<dbReference type="PROSITE" id="PS50943">
    <property type="entry name" value="HTH_CROC1"/>
    <property type="match status" value="1"/>
</dbReference>
<evidence type="ECO:0000313" key="2">
    <source>
        <dbReference type="EMBL" id="MDT8504930.1"/>
    </source>
</evidence>
<name>A0ABU3MUE6_9BURK</name>
<dbReference type="Gene3D" id="1.10.260.40">
    <property type="entry name" value="lambda repressor-like DNA-binding domains"/>
    <property type="match status" value="1"/>
</dbReference>
<evidence type="ECO:0000313" key="3">
    <source>
        <dbReference type="Proteomes" id="UP001074635"/>
    </source>
</evidence>
<sequence>MSNQRFTSVWDAIEDTPEEAENMKLRSILLSTLKDHITRAGMSQAQAAKLFGVTQPRISDLMRGKINLFGLDALVNMASAAGFQIEMRLLEVA</sequence>
<dbReference type="InterPro" id="IPR039554">
    <property type="entry name" value="HigA2-like_HTH"/>
</dbReference>
<gene>
    <name evidence="2" type="ORF">OYC61_011550</name>
</gene>
<organism evidence="2 3">
    <name type="scientific">Alcaligenes nematophilus</name>
    <dbReference type="NCBI Taxonomy" id="2994643"/>
    <lineage>
        <taxon>Bacteria</taxon>
        <taxon>Pseudomonadati</taxon>
        <taxon>Pseudomonadota</taxon>
        <taxon>Betaproteobacteria</taxon>
        <taxon>Burkholderiales</taxon>
        <taxon>Alcaligenaceae</taxon>
        <taxon>Alcaligenes</taxon>
    </lineage>
</organism>
<dbReference type="Proteomes" id="UP001074635">
    <property type="component" value="Unassembled WGS sequence"/>
</dbReference>
<dbReference type="InterPro" id="IPR001387">
    <property type="entry name" value="Cro/C1-type_HTH"/>
</dbReference>
<dbReference type="RefSeq" id="WP_268379014.1">
    <property type="nucleotide sequence ID" value="NZ_JAPQTC020000003.1"/>
</dbReference>
<dbReference type="Pfam" id="PF13744">
    <property type="entry name" value="HTH_37"/>
    <property type="match status" value="1"/>
</dbReference>
<protein>
    <submittedName>
        <fullName evidence="2">XRE family transcriptional regulator</fullName>
    </submittedName>
</protein>
<reference evidence="2" key="1">
    <citation type="submission" date="2023-08" db="EMBL/GenBank/DDBJ databases">
        <title>Study of Resistomes in environmental pathogenic environmental.</title>
        <authorList>
            <person name="Bhattacharjee A."/>
            <person name="Singh A.K."/>
        </authorList>
    </citation>
    <scope>NUCLEOTIDE SEQUENCE</scope>
    <source>
        <strain evidence="2">S1</strain>
    </source>
</reference>
<dbReference type="SUPFAM" id="SSF47413">
    <property type="entry name" value="lambda repressor-like DNA-binding domains"/>
    <property type="match status" value="1"/>
</dbReference>
<accession>A0ABU3MUE6</accession>
<dbReference type="InterPro" id="IPR010982">
    <property type="entry name" value="Lambda_DNA-bd_dom_sf"/>
</dbReference>
<feature type="domain" description="HTH cro/C1-type" evidence="1">
    <location>
        <begin position="33"/>
        <end position="90"/>
    </location>
</feature>
<dbReference type="CDD" id="cd00093">
    <property type="entry name" value="HTH_XRE"/>
    <property type="match status" value="1"/>
</dbReference>